<dbReference type="PROSITE" id="PS51318">
    <property type="entry name" value="TAT"/>
    <property type="match status" value="1"/>
</dbReference>
<dbReference type="InterPro" id="IPR013783">
    <property type="entry name" value="Ig-like_fold"/>
</dbReference>
<evidence type="ECO:0000313" key="5">
    <source>
        <dbReference type="Proteomes" id="UP001201463"/>
    </source>
</evidence>
<dbReference type="InterPro" id="IPR008929">
    <property type="entry name" value="Chondroitin_lyas"/>
</dbReference>
<proteinExistence type="predicted"/>
<dbReference type="InterPro" id="IPR013320">
    <property type="entry name" value="ConA-like_dom_sf"/>
</dbReference>
<dbReference type="Gene3D" id="2.60.120.200">
    <property type="match status" value="1"/>
</dbReference>
<keyword evidence="2 4" id="KW-0456">Lyase</keyword>
<sequence length="733" mass="77986">MTDFDLDAFLMPDATRRQWLQRALLTGGSALGLAGCSGGGAGAPGDVAAGAGGASAPADAVAGSAPKAKAFTHPGLLHTEADFARMRSQIAARREPWVSGYRALTSSSRARLGGVPQPLATVVRGGDGENFRTMVEDVQRAYQLALRWKVSGDTAYADLAVTYVNAWVSTMTTLTGNADRFIAAGIYGYQWANAAEILRTYAGWAAADVAACQRWLLAVFYPLTSSFLKDHNGSNITNYWASWDLLTLAGMLSFGVFCDRRDIYDEALGYFNHGRGNGALQHMVYARHPGHLGQWQESGRDQGHSTLSISMAACLCEMAWNQGDDLYGLDDNRLLAGAEYVAQSNLRDAAGNFYAQPFYTYSNRQGTMTVVSDSGRPNYRPCWEAIYNHYAKRRGLAAPWVGALAAQLRPEGNTWLGDDLSFGTLTYSRDAEATRVPPSGLQAIVRGGAVQLSWWGTAEAAAYAVERMPSGSATATVLGQVQAGEVCTWTDASAARGQWQYQVRALDGAGATLAVSAAAAADLDVPLLLSLPLDEGQGTVAQDASGHGLNAVLKGGASWDSGRQAGRQALALDGATGHLEMPAGLLHGVGDVSLSVWVWWSGVGSGNARVFDLGSSDITYLALLLSRDTMRVSVTNTSYFGEQTVSTGALAQGRWVHLAVTLRDRTCTLYVDGVAAASIATMDLAPYQLGATTQNWLGRAQYGQDPFFKGRLQDFRIYGGALDAAAVQVLARG</sequence>
<protein>
    <submittedName>
        <fullName evidence="4">Alginate lyase family protein</fullName>
    </submittedName>
</protein>
<dbReference type="GO" id="GO:0016829">
    <property type="term" value="F:lyase activity"/>
    <property type="evidence" value="ECO:0007669"/>
    <property type="project" value="UniProtKB-KW"/>
</dbReference>
<dbReference type="RefSeq" id="WP_233391129.1">
    <property type="nucleotide sequence ID" value="NZ_JAJTWT010000003.1"/>
</dbReference>
<dbReference type="Pfam" id="PF05426">
    <property type="entry name" value="Alginate_lyase"/>
    <property type="match status" value="1"/>
</dbReference>
<accession>A0ABS8XDJ8</accession>
<evidence type="ECO:0000256" key="2">
    <source>
        <dbReference type="ARBA" id="ARBA00023239"/>
    </source>
</evidence>
<keyword evidence="5" id="KW-1185">Reference proteome</keyword>
<dbReference type="SUPFAM" id="SSF49899">
    <property type="entry name" value="Concanavalin A-like lectins/glucanases"/>
    <property type="match status" value="1"/>
</dbReference>
<evidence type="ECO:0000313" key="4">
    <source>
        <dbReference type="EMBL" id="MCE4537295.1"/>
    </source>
</evidence>
<dbReference type="Proteomes" id="UP001201463">
    <property type="component" value="Unassembled WGS sequence"/>
</dbReference>
<reference evidence="4 5" key="1">
    <citation type="submission" date="2021-12" db="EMBL/GenBank/DDBJ databases">
        <title>Genome seq of p7.</title>
        <authorList>
            <person name="Seo T."/>
        </authorList>
    </citation>
    <scope>NUCLEOTIDE SEQUENCE [LARGE SCALE GENOMIC DNA]</scope>
    <source>
        <strain evidence="4 5">P7</strain>
    </source>
</reference>
<dbReference type="InterPro" id="IPR006311">
    <property type="entry name" value="TAT_signal"/>
</dbReference>
<dbReference type="Pfam" id="PF13385">
    <property type="entry name" value="Laminin_G_3"/>
    <property type="match status" value="1"/>
</dbReference>
<comment type="caution">
    <text evidence="4">The sequence shown here is derived from an EMBL/GenBank/DDBJ whole genome shotgun (WGS) entry which is preliminary data.</text>
</comment>
<evidence type="ECO:0000256" key="1">
    <source>
        <dbReference type="ARBA" id="ARBA00022729"/>
    </source>
</evidence>
<dbReference type="InterPro" id="IPR008397">
    <property type="entry name" value="Alginate_lyase_dom"/>
</dbReference>
<evidence type="ECO:0000259" key="3">
    <source>
        <dbReference type="Pfam" id="PF05426"/>
    </source>
</evidence>
<dbReference type="Gene3D" id="1.50.10.100">
    <property type="entry name" value="Chondroitin AC/alginate lyase"/>
    <property type="match status" value="1"/>
</dbReference>
<keyword evidence="1" id="KW-0732">Signal</keyword>
<dbReference type="SUPFAM" id="SSF48230">
    <property type="entry name" value="Chondroitin AC/alginate lyase"/>
    <property type="match status" value="1"/>
</dbReference>
<dbReference type="EMBL" id="JAJTWT010000003">
    <property type="protein sequence ID" value="MCE4537295.1"/>
    <property type="molecule type" value="Genomic_DNA"/>
</dbReference>
<name>A0ABS8XDJ8_9BURK</name>
<gene>
    <name evidence="4" type="ORF">LXT12_08535</name>
</gene>
<feature type="domain" description="Alginate lyase" evidence="3">
    <location>
        <begin position="131"/>
        <end position="344"/>
    </location>
</feature>
<dbReference type="Gene3D" id="2.60.40.10">
    <property type="entry name" value="Immunoglobulins"/>
    <property type="match status" value="1"/>
</dbReference>
<organism evidence="4 5">
    <name type="scientific">Pelomonas caseinilytica</name>
    <dbReference type="NCBI Taxonomy" id="2906763"/>
    <lineage>
        <taxon>Bacteria</taxon>
        <taxon>Pseudomonadati</taxon>
        <taxon>Pseudomonadota</taxon>
        <taxon>Betaproteobacteria</taxon>
        <taxon>Burkholderiales</taxon>
        <taxon>Sphaerotilaceae</taxon>
        <taxon>Roseateles</taxon>
    </lineage>
</organism>